<dbReference type="Pfam" id="PF22572">
    <property type="entry name" value="GPR158_179_EC"/>
    <property type="match status" value="1"/>
</dbReference>
<dbReference type="GO" id="GO:0004930">
    <property type="term" value="F:G protein-coupled receptor activity"/>
    <property type="evidence" value="ECO:0007669"/>
    <property type="project" value="UniProtKB-KW"/>
</dbReference>
<keyword evidence="11" id="KW-0675">Receptor</keyword>
<evidence type="ECO:0000256" key="9">
    <source>
        <dbReference type="ARBA" id="ARBA00023136"/>
    </source>
</evidence>
<keyword evidence="8" id="KW-0297">G-protein coupled receptor</keyword>
<keyword evidence="12" id="KW-0325">Glycoprotein</keyword>
<proteinExistence type="inferred from homology"/>
<dbReference type="Pfam" id="PF00003">
    <property type="entry name" value="7tm_3"/>
    <property type="match status" value="1"/>
</dbReference>
<protein>
    <recommendedName>
        <fullName evidence="20">G-protein coupled receptors family 3 profile domain-containing protein</fullName>
    </recommendedName>
</protein>
<evidence type="ECO:0000256" key="15">
    <source>
        <dbReference type="ARBA" id="ARBA00023273"/>
    </source>
</evidence>
<dbReference type="GO" id="GO:0045211">
    <property type="term" value="C:postsynaptic membrane"/>
    <property type="evidence" value="ECO:0007669"/>
    <property type="project" value="UniProtKB-SubCell"/>
</dbReference>
<feature type="transmembrane region" description="Helical" evidence="18">
    <location>
        <begin position="616"/>
        <end position="634"/>
    </location>
</feature>
<evidence type="ECO:0000256" key="2">
    <source>
        <dbReference type="ARBA" id="ARBA00007242"/>
    </source>
</evidence>
<keyword evidence="15" id="KW-0966">Cell projection</keyword>
<feature type="transmembrane region" description="Helical" evidence="18">
    <location>
        <begin position="581"/>
        <end position="604"/>
    </location>
</feature>
<feature type="region of interest" description="Disordered" evidence="17">
    <location>
        <begin position="770"/>
        <end position="819"/>
    </location>
</feature>
<feature type="transmembrane region" description="Helical" evidence="18">
    <location>
        <begin position="510"/>
        <end position="531"/>
    </location>
</feature>
<evidence type="ECO:0000256" key="7">
    <source>
        <dbReference type="ARBA" id="ARBA00023018"/>
    </source>
</evidence>
<evidence type="ECO:0000256" key="19">
    <source>
        <dbReference type="SAM" id="SignalP"/>
    </source>
</evidence>
<keyword evidence="13" id="KW-0807">Transducer</keyword>
<feature type="domain" description="G-protein coupled receptors family 3 profile" evidence="20">
    <location>
        <begin position="401"/>
        <end position="679"/>
    </location>
</feature>
<evidence type="ECO:0000256" key="3">
    <source>
        <dbReference type="ARBA" id="ARBA00022475"/>
    </source>
</evidence>
<feature type="signal peptide" evidence="19">
    <location>
        <begin position="1"/>
        <end position="19"/>
    </location>
</feature>
<dbReference type="STRING" id="282301.A0A267EAD7"/>
<evidence type="ECO:0000313" key="21">
    <source>
        <dbReference type="EMBL" id="PAA57672.1"/>
    </source>
</evidence>
<keyword evidence="6 18" id="KW-1133">Transmembrane helix</keyword>
<keyword evidence="22" id="KW-1185">Reference proteome</keyword>
<keyword evidence="9 18" id="KW-0472">Membrane</keyword>
<dbReference type="InterPro" id="IPR017978">
    <property type="entry name" value="GPCR_3_C"/>
</dbReference>
<evidence type="ECO:0000256" key="10">
    <source>
        <dbReference type="ARBA" id="ARBA00023157"/>
    </source>
</evidence>
<evidence type="ECO:0000259" key="20">
    <source>
        <dbReference type="PROSITE" id="PS50259"/>
    </source>
</evidence>
<dbReference type="PANTHER" id="PTHR32546:SF26">
    <property type="entry name" value="SMOG, ISOFORM D"/>
    <property type="match status" value="1"/>
</dbReference>
<name>A0A267EAD7_9PLAT</name>
<accession>A0A267EAD7</accession>
<evidence type="ECO:0000256" key="16">
    <source>
        <dbReference type="ARBA" id="ARBA00034104"/>
    </source>
</evidence>
<evidence type="ECO:0000256" key="11">
    <source>
        <dbReference type="ARBA" id="ARBA00023170"/>
    </source>
</evidence>
<keyword evidence="3" id="KW-1003">Cell membrane</keyword>
<dbReference type="PANTHER" id="PTHR32546">
    <property type="entry name" value="G-PROTEIN COUPLED RECEPTOR 158-RELATED"/>
    <property type="match status" value="1"/>
</dbReference>
<dbReference type="EMBL" id="NIVC01002459">
    <property type="protein sequence ID" value="PAA57672.1"/>
    <property type="molecule type" value="Genomic_DNA"/>
</dbReference>
<evidence type="ECO:0000256" key="18">
    <source>
        <dbReference type="SAM" id="Phobius"/>
    </source>
</evidence>
<dbReference type="AlphaFoldDB" id="A0A267EAD7"/>
<keyword evidence="10" id="KW-1015">Disulfide bond</keyword>
<evidence type="ECO:0000256" key="1">
    <source>
        <dbReference type="ARBA" id="ARBA00004487"/>
    </source>
</evidence>
<dbReference type="Proteomes" id="UP000215902">
    <property type="component" value="Unassembled WGS sequence"/>
</dbReference>
<keyword evidence="5 19" id="KW-0732">Signal</keyword>
<dbReference type="GO" id="GO:0043005">
    <property type="term" value="C:neuron projection"/>
    <property type="evidence" value="ECO:0007669"/>
    <property type="project" value="UniProtKB-SubCell"/>
</dbReference>
<sequence>MLNLLPCLPLILLLPVASASTKYLDYYNKIPADYLAEFEQQDRFSALNRFVKDVAASPGLACSDGRSHFPLAAFRLSPAAADAVPDAGMSYKGFDQSKRAGLSMANLLSYMYQLADSQPSKWFQKTGDQAFWYSIVSSVVASDEKVFGCYAVLFDGKGRLNETVPHAFRNDSISRVVTVDSYSKTVSIQADSVGFEWLKYHHDNRERLLAQIRRRVGHSIVPNSKHNLMPFTSKLLKQFGGQVKVVTEAESFWTPPAFACQFGRWLVSYAVPFLNSGTADQLDIGGWVVLQFELERVEINQCRNESTFRSLYANNVCNQGTTECVHIPDQGLSDTNFYCKCRRYFHHGNFSGEQVRMQYLLHRKGSASNYSSLECGPCPAECPGSCATNGDCLIKHDLDILRALPLVIQTFLMTVCVLVAAIVFKTRRNRVIKAAVWILLEIFILGVTILYLTVFLMYLNPTYEICFIIPWFREIGFTITYGTLLVKVYRVLCGFQSRKAHRVHVRDRDLLKYLAGIVAVAVGFMAAWTAATLDHSRRLHGTLESLNCSSADQLSGQLILEDGKVRKEDKELSFRVCAVGYWDAVCAAGELVFLLLGLFYCYCVRSAPSDYSETRYITAAFISELVCSLAYHVIRHVIWDRTHPDYVYLMYFARCHLTVTVTAALVIVPKLWYVHSPPKNAGNNRSLMYSQVDANLGEPMNPMAIAANGDLDAPEINISDMDPEDIRAELKRLYTQLEIFKTKVMRKENPHISKRKGGRKQTHRRFSLQPFYHKHSHKQPAVSVQEEEISKVSEDSSNSLEGQELERSMAKDSGGAKNV</sequence>
<evidence type="ECO:0000256" key="12">
    <source>
        <dbReference type="ARBA" id="ARBA00023180"/>
    </source>
</evidence>
<feature type="chain" id="PRO_5013102860" description="G-protein coupled receptors family 3 profile domain-containing protein" evidence="19">
    <location>
        <begin position="20"/>
        <end position="819"/>
    </location>
</feature>
<evidence type="ECO:0000256" key="13">
    <source>
        <dbReference type="ARBA" id="ARBA00023224"/>
    </source>
</evidence>
<comment type="caution">
    <text evidence="21">The sequence shown here is derived from an EMBL/GenBank/DDBJ whole genome shotgun (WGS) entry which is preliminary data.</text>
</comment>
<keyword evidence="14" id="KW-0628">Postsynaptic cell membrane</keyword>
<keyword evidence="7" id="KW-0770">Synapse</keyword>
<evidence type="ECO:0000256" key="8">
    <source>
        <dbReference type="ARBA" id="ARBA00023040"/>
    </source>
</evidence>
<feature type="transmembrane region" description="Helical" evidence="18">
    <location>
        <begin position="471"/>
        <end position="489"/>
    </location>
</feature>
<comment type="subcellular location">
    <subcellularLocation>
        <location evidence="1">Cell projection</location>
        <location evidence="1">Neuron projection</location>
    </subcellularLocation>
    <subcellularLocation>
        <location evidence="16">Postsynaptic cell membrane</location>
        <topology evidence="16">Multi-pass membrane protein</topology>
    </subcellularLocation>
</comment>
<reference evidence="21 22" key="1">
    <citation type="submission" date="2017-06" db="EMBL/GenBank/DDBJ databases">
        <title>A platform for efficient transgenesis in Macrostomum lignano, a flatworm model organism for stem cell research.</title>
        <authorList>
            <person name="Berezikov E."/>
        </authorList>
    </citation>
    <scope>NUCLEOTIDE SEQUENCE [LARGE SCALE GENOMIC DNA]</scope>
    <source>
        <strain evidence="21">DV1</strain>
        <tissue evidence="21">Whole organism</tissue>
    </source>
</reference>
<evidence type="ECO:0000313" key="22">
    <source>
        <dbReference type="Proteomes" id="UP000215902"/>
    </source>
</evidence>
<evidence type="ECO:0000256" key="4">
    <source>
        <dbReference type="ARBA" id="ARBA00022692"/>
    </source>
</evidence>
<dbReference type="InterPro" id="IPR043458">
    <property type="entry name" value="GPR158/179"/>
</dbReference>
<comment type="similarity">
    <text evidence="2">Belongs to the G-protein coupled receptor 3 family.</text>
</comment>
<feature type="transmembrane region" description="Helical" evidence="18">
    <location>
        <begin position="646"/>
        <end position="668"/>
    </location>
</feature>
<evidence type="ECO:0000256" key="5">
    <source>
        <dbReference type="ARBA" id="ARBA00022729"/>
    </source>
</evidence>
<keyword evidence="4 18" id="KW-0812">Transmembrane</keyword>
<gene>
    <name evidence="21" type="ORF">BOX15_Mlig018070g1</name>
</gene>
<dbReference type="CDD" id="cd15293">
    <property type="entry name" value="7tmC_GPR158-like"/>
    <property type="match status" value="1"/>
</dbReference>
<organism evidence="21 22">
    <name type="scientific">Macrostomum lignano</name>
    <dbReference type="NCBI Taxonomy" id="282301"/>
    <lineage>
        <taxon>Eukaryota</taxon>
        <taxon>Metazoa</taxon>
        <taxon>Spiralia</taxon>
        <taxon>Lophotrochozoa</taxon>
        <taxon>Platyhelminthes</taxon>
        <taxon>Rhabditophora</taxon>
        <taxon>Macrostomorpha</taxon>
        <taxon>Macrostomida</taxon>
        <taxon>Macrostomidae</taxon>
        <taxon>Macrostomum</taxon>
    </lineage>
</organism>
<evidence type="ECO:0000256" key="17">
    <source>
        <dbReference type="SAM" id="MobiDB-lite"/>
    </source>
</evidence>
<dbReference type="InterPro" id="IPR054714">
    <property type="entry name" value="GPR158_179_extracellular"/>
</dbReference>
<evidence type="ECO:0000256" key="14">
    <source>
        <dbReference type="ARBA" id="ARBA00023257"/>
    </source>
</evidence>
<feature type="transmembrane region" description="Helical" evidence="18">
    <location>
        <begin position="403"/>
        <end position="424"/>
    </location>
</feature>
<dbReference type="PROSITE" id="PS50259">
    <property type="entry name" value="G_PROTEIN_RECEP_F3_4"/>
    <property type="match status" value="1"/>
</dbReference>
<evidence type="ECO:0000256" key="6">
    <source>
        <dbReference type="ARBA" id="ARBA00022989"/>
    </source>
</evidence>
<dbReference type="OrthoDB" id="5823771at2759"/>
<feature type="transmembrane region" description="Helical" evidence="18">
    <location>
        <begin position="436"/>
        <end position="459"/>
    </location>
</feature>